<dbReference type="RefSeq" id="WP_046851362.1">
    <property type="nucleotide sequence ID" value="NZ_CP011451.1"/>
</dbReference>
<accession>A0A0F7KKC9</accession>
<evidence type="ECO:0000313" key="2">
    <source>
        <dbReference type="EMBL" id="TYP91018.1"/>
    </source>
</evidence>
<keyword evidence="3" id="KW-1185">Reference proteome</keyword>
<dbReference type="Pfam" id="PF07027">
    <property type="entry name" value="DUF1318"/>
    <property type="match status" value="1"/>
</dbReference>
<dbReference type="EMBL" id="CP011451">
    <property type="protein sequence ID" value="AKH39359.1"/>
    <property type="molecule type" value="Genomic_DNA"/>
</dbReference>
<evidence type="ECO:0000313" key="3">
    <source>
        <dbReference type="Proteomes" id="UP000034156"/>
    </source>
</evidence>
<proteinExistence type="predicted"/>
<reference evidence="1 3" key="2">
    <citation type="journal article" date="2016" name="Genome Announc.">
        <title>Genome Sequence of Nitrosomonas communis Strain Nm2, a Mesophilic Ammonia-Oxidizing Bacterium Isolated from Mediterranean Soil.</title>
        <authorList>
            <person name="Kozlowski J.A."/>
            <person name="Kits K.D."/>
            <person name="Stein L.Y."/>
        </authorList>
    </citation>
    <scope>NUCLEOTIDE SEQUENCE [LARGE SCALE GENOMIC DNA]</scope>
    <source>
        <strain evidence="1 3">Nm2</strain>
    </source>
</reference>
<dbReference type="PATRIC" id="fig|44574.3.peg.90"/>
<dbReference type="AlphaFoldDB" id="A0A0F7KKC9"/>
<evidence type="ECO:0000313" key="4">
    <source>
        <dbReference type="Proteomes" id="UP000324176"/>
    </source>
</evidence>
<organism evidence="1 3">
    <name type="scientific">Nitrosomonas communis</name>
    <dbReference type="NCBI Taxonomy" id="44574"/>
    <lineage>
        <taxon>Bacteria</taxon>
        <taxon>Pseudomonadati</taxon>
        <taxon>Pseudomonadota</taxon>
        <taxon>Betaproteobacteria</taxon>
        <taxon>Nitrosomonadales</taxon>
        <taxon>Nitrosomonadaceae</taxon>
        <taxon>Nitrosomonas</taxon>
    </lineage>
</organism>
<sequence>MLHIPCILKTKPLLEIFSAILLTLLLYGTPARADNLEQLRASGAIGESYSGYVIARTPHAQAEAKAINTQRRAIYQEKATAQRVGVDQVGKVYAVEIFKKLPAGTWFQKENGQWVRK</sequence>
<dbReference type="Proteomes" id="UP000034156">
    <property type="component" value="Chromosome"/>
</dbReference>
<protein>
    <recommendedName>
        <fullName evidence="5">DUF1318 domain-containing protein</fullName>
    </recommendedName>
</protein>
<evidence type="ECO:0000313" key="1">
    <source>
        <dbReference type="EMBL" id="AKH39359.1"/>
    </source>
</evidence>
<reference evidence="2 4" key="3">
    <citation type="submission" date="2019-07" db="EMBL/GenBank/DDBJ databases">
        <title>Active sludge and wastewater microbial communities from Klosterneuburg, Austria.</title>
        <authorList>
            <person name="Wagner M."/>
        </authorList>
    </citation>
    <scope>NUCLEOTIDE SEQUENCE [LARGE SCALE GENOMIC DNA]</scope>
    <source>
        <strain evidence="2 4">Nm2</strain>
    </source>
</reference>
<gene>
    <name evidence="1" type="ORF">AAW31_00350</name>
    <name evidence="2" type="ORF">BCL69_101248</name>
</gene>
<dbReference type="KEGG" id="nco:AAW31_00350"/>
<reference evidence="3" key="1">
    <citation type="submission" date="2015-05" db="EMBL/GenBank/DDBJ databases">
        <title>Draft genome of Nitrosomonas communis strain Nm2.</title>
        <authorList>
            <person name="Kozlowski J.A."/>
            <person name="Kits K.D."/>
            <person name="Stein L.Y."/>
        </authorList>
    </citation>
    <scope>NUCLEOTIDE SEQUENCE [LARGE SCALE GENOMIC DNA]</scope>
    <source>
        <strain evidence="3">Nm2</strain>
    </source>
</reference>
<name>A0A0F7KKC9_9PROT</name>
<dbReference type="InterPro" id="IPR008309">
    <property type="entry name" value="YdbL"/>
</dbReference>
<dbReference type="Proteomes" id="UP000324176">
    <property type="component" value="Unassembled WGS sequence"/>
</dbReference>
<dbReference type="OrthoDB" id="9798130at2"/>
<dbReference type="EMBL" id="VNHT01000012">
    <property type="protein sequence ID" value="TYP91018.1"/>
    <property type="molecule type" value="Genomic_DNA"/>
</dbReference>
<evidence type="ECO:0008006" key="5">
    <source>
        <dbReference type="Google" id="ProtNLM"/>
    </source>
</evidence>